<proteinExistence type="inferred from homology"/>
<dbReference type="STRING" id="537013.CLOSTMETH_00177"/>
<dbReference type="AlphaFoldDB" id="C0E8N2"/>
<dbReference type="NCBIfam" id="TIGR01079">
    <property type="entry name" value="rplX_bact"/>
    <property type="match status" value="1"/>
</dbReference>
<dbReference type="GO" id="GO:0019843">
    <property type="term" value="F:rRNA binding"/>
    <property type="evidence" value="ECO:0007669"/>
    <property type="project" value="UniProtKB-UniRule"/>
</dbReference>
<dbReference type="InterPro" id="IPR041988">
    <property type="entry name" value="Ribosomal_uL24_KOW"/>
</dbReference>
<evidence type="ECO:0000313" key="8">
    <source>
        <dbReference type="EMBL" id="EEG32158.1"/>
    </source>
</evidence>
<dbReference type="GO" id="GO:0003735">
    <property type="term" value="F:structural constituent of ribosome"/>
    <property type="evidence" value="ECO:0007669"/>
    <property type="project" value="InterPro"/>
</dbReference>
<dbReference type="eggNOG" id="COG0198">
    <property type="taxonomic scope" value="Bacteria"/>
</dbReference>
<comment type="function">
    <text evidence="5">One of two assembly initiator proteins, it binds directly to the 5'-end of the 23S rRNA, where it nucleates assembly of the 50S subunit.</text>
</comment>
<keyword evidence="9" id="KW-1185">Reference proteome</keyword>
<comment type="function">
    <text evidence="5">One of the proteins that surrounds the polypeptide exit tunnel on the outside of the subunit.</text>
</comment>
<evidence type="ECO:0000256" key="2">
    <source>
        <dbReference type="ARBA" id="ARBA00022980"/>
    </source>
</evidence>
<keyword evidence="2 5" id="KW-0689">Ribosomal protein</keyword>
<reference evidence="8 9" key="1">
    <citation type="submission" date="2009-01" db="EMBL/GenBank/DDBJ databases">
        <authorList>
            <person name="Fulton L."/>
            <person name="Clifton S."/>
            <person name="Fulton B."/>
            <person name="Xu J."/>
            <person name="Minx P."/>
            <person name="Pepin K.H."/>
            <person name="Johnson M."/>
            <person name="Bhonagiri V."/>
            <person name="Nash W.E."/>
            <person name="Mardis E.R."/>
            <person name="Wilson R.K."/>
        </authorList>
    </citation>
    <scope>NUCLEOTIDE SEQUENCE [LARGE SCALE GENOMIC DNA]</scope>
    <source>
        <strain evidence="8 9">DSM 5476</strain>
    </source>
</reference>
<dbReference type="Pfam" id="PF17136">
    <property type="entry name" value="ribosomal_L24"/>
    <property type="match status" value="1"/>
</dbReference>
<sequence>MSNKLHVKTGDKVKIISGKDKGSTGKVLEVSIKEKKVIVEGRNIATKHMKPKQQGQQGGLLKVEAPMYASKVMLVCPKCNKTTRLAHATDKNGVKKRRCVKCDHTF</sequence>
<dbReference type="SUPFAM" id="SSF50104">
    <property type="entry name" value="Translation proteins SH3-like domain"/>
    <property type="match status" value="1"/>
</dbReference>
<evidence type="ECO:0000256" key="4">
    <source>
        <dbReference type="ARBA" id="ARBA00035206"/>
    </source>
</evidence>
<evidence type="ECO:0000256" key="1">
    <source>
        <dbReference type="ARBA" id="ARBA00010618"/>
    </source>
</evidence>
<dbReference type="EMBL" id="ACEC01000008">
    <property type="protein sequence ID" value="EEG32158.1"/>
    <property type="molecule type" value="Genomic_DNA"/>
</dbReference>
<dbReference type="InterPro" id="IPR057264">
    <property type="entry name" value="Ribosomal_uL24_C"/>
</dbReference>
<dbReference type="InterPro" id="IPR003256">
    <property type="entry name" value="Ribosomal_uL24"/>
</dbReference>
<name>C0E8N2_9FIRM</name>
<comment type="subunit">
    <text evidence="5">Part of the 50S ribosomal subunit.</text>
</comment>
<organism evidence="8 9">
    <name type="scientific">[Clostridium] methylpentosum DSM 5476</name>
    <dbReference type="NCBI Taxonomy" id="537013"/>
    <lineage>
        <taxon>Bacteria</taxon>
        <taxon>Bacillati</taxon>
        <taxon>Bacillota</taxon>
        <taxon>Clostridia</taxon>
        <taxon>Eubacteriales</taxon>
        <taxon>Oscillospiraceae</taxon>
        <taxon>Oscillospiraceae incertae sedis</taxon>
    </lineage>
</organism>
<dbReference type="SMART" id="SM00739">
    <property type="entry name" value="KOW"/>
    <property type="match status" value="1"/>
</dbReference>
<dbReference type="InterPro" id="IPR008991">
    <property type="entry name" value="Translation_prot_SH3-like_sf"/>
</dbReference>
<reference evidence="8 9" key="2">
    <citation type="submission" date="2009-02" db="EMBL/GenBank/DDBJ databases">
        <title>Draft genome sequence of Clostridium methylpentosum (DSM 5476).</title>
        <authorList>
            <person name="Sudarsanam P."/>
            <person name="Ley R."/>
            <person name="Guruge J."/>
            <person name="Turnbaugh P.J."/>
            <person name="Mahowald M."/>
            <person name="Liep D."/>
            <person name="Gordon J."/>
        </authorList>
    </citation>
    <scope>NUCLEOTIDE SEQUENCE [LARGE SCALE GENOMIC DNA]</scope>
    <source>
        <strain evidence="8 9">DSM 5476</strain>
    </source>
</reference>
<dbReference type="HAMAP" id="MF_01326_B">
    <property type="entry name" value="Ribosomal_uL24_B"/>
    <property type="match status" value="1"/>
</dbReference>
<dbReference type="CDD" id="cd06089">
    <property type="entry name" value="KOW_RPL26"/>
    <property type="match status" value="1"/>
</dbReference>
<keyword evidence="3 5" id="KW-0687">Ribonucleoprotein</keyword>
<feature type="domain" description="KOW" evidence="7">
    <location>
        <begin position="6"/>
        <end position="33"/>
    </location>
</feature>
<evidence type="ECO:0000256" key="6">
    <source>
        <dbReference type="RuleBase" id="RU003477"/>
    </source>
</evidence>
<gene>
    <name evidence="5 8" type="primary">rplX</name>
    <name evidence="8" type="ORF">CLOSTMETH_00177</name>
</gene>
<comment type="caution">
    <text evidence="8">The sequence shown here is derived from an EMBL/GenBank/DDBJ whole genome shotgun (WGS) entry which is preliminary data.</text>
</comment>
<dbReference type="GO" id="GO:1990904">
    <property type="term" value="C:ribonucleoprotein complex"/>
    <property type="evidence" value="ECO:0007669"/>
    <property type="project" value="UniProtKB-KW"/>
</dbReference>
<keyword evidence="5" id="KW-0694">RNA-binding</keyword>
<evidence type="ECO:0000256" key="5">
    <source>
        <dbReference type="HAMAP-Rule" id="MF_01326"/>
    </source>
</evidence>
<dbReference type="Pfam" id="PF00467">
    <property type="entry name" value="KOW"/>
    <property type="match status" value="1"/>
</dbReference>
<dbReference type="Proteomes" id="UP000003340">
    <property type="component" value="Unassembled WGS sequence"/>
</dbReference>
<dbReference type="HOGENOM" id="CLU_093315_2_3_9"/>
<dbReference type="Gene3D" id="2.30.30.30">
    <property type="match status" value="1"/>
</dbReference>
<dbReference type="PROSITE" id="PS01108">
    <property type="entry name" value="RIBOSOMAL_L24"/>
    <property type="match status" value="1"/>
</dbReference>
<dbReference type="InterPro" id="IPR005825">
    <property type="entry name" value="Ribosomal_uL24_CS"/>
</dbReference>
<evidence type="ECO:0000259" key="7">
    <source>
        <dbReference type="SMART" id="SM00739"/>
    </source>
</evidence>
<protein>
    <recommendedName>
        <fullName evidence="4 5">Large ribosomal subunit protein uL24</fullName>
    </recommendedName>
</protein>
<evidence type="ECO:0000313" key="9">
    <source>
        <dbReference type="Proteomes" id="UP000003340"/>
    </source>
</evidence>
<dbReference type="GO" id="GO:0006412">
    <property type="term" value="P:translation"/>
    <property type="evidence" value="ECO:0007669"/>
    <property type="project" value="UniProtKB-UniRule"/>
</dbReference>
<evidence type="ECO:0000256" key="3">
    <source>
        <dbReference type="ARBA" id="ARBA00023274"/>
    </source>
</evidence>
<dbReference type="PANTHER" id="PTHR12903">
    <property type="entry name" value="MITOCHONDRIAL RIBOSOMAL PROTEIN L24"/>
    <property type="match status" value="1"/>
</dbReference>
<comment type="similarity">
    <text evidence="1 5 6">Belongs to the universal ribosomal protein uL24 family.</text>
</comment>
<dbReference type="InterPro" id="IPR014722">
    <property type="entry name" value="Rib_uL2_dom2"/>
</dbReference>
<keyword evidence="5" id="KW-0699">rRNA-binding</keyword>
<dbReference type="GO" id="GO:0005840">
    <property type="term" value="C:ribosome"/>
    <property type="evidence" value="ECO:0007669"/>
    <property type="project" value="UniProtKB-KW"/>
</dbReference>
<dbReference type="InterPro" id="IPR005824">
    <property type="entry name" value="KOW"/>
</dbReference>
<accession>C0E8N2</accession>